<accession>U2DQ86</accession>
<evidence type="ECO:0000313" key="1">
    <source>
        <dbReference type="EMBL" id="ERI81876.1"/>
    </source>
</evidence>
<dbReference type="EMBL" id="AWSV01000150">
    <property type="protein sequence ID" value="ERI81876.1"/>
    <property type="molecule type" value="Genomic_DNA"/>
</dbReference>
<protein>
    <submittedName>
        <fullName evidence="1">Uncharacterized protein</fullName>
    </submittedName>
</protein>
<gene>
    <name evidence="1" type="ORF">HMPREF1981_02818</name>
</gene>
<reference evidence="1 2" key="1">
    <citation type="submission" date="2013-08" db="EMBL/GenBank/DDBJ databases">
        <authorList>
            <person name="Weinstock G."/>
            <person name="Sodergren E."/>
            <person name="Wylie T."/>
            <person name="Fulton L."/>
            <person name="Fulton R."/>
            <person name="Fronick C."/>
            <person name="O'Laughlin M."/>
            <person name="Godfrey J."/>
            <person name="Miner T."/>
            <person name="Herter B."/>
            <person name="Appelbaum E."/>
            <person name="Cordes M."/>
            <person name="Lek S."/>
            <person name="Wollam A."/>
            <person name="Pepin K.H."/>
            <person name="Palsikar V.B."/>
            <person name="Mitreva M."/>
            <person name="Wilson R.K."/>
        </authorList>
    </citation>
    <scope>NUCLEOTIDE SEQUENCE [LARGE SCALE GENOMIC DNA]</scope>
    <source>
        <strain evidence="1 2">F0041</strain>
    </source>
</reference>
<dbReference type="Proteomes" id="UP000016496">
    <property type="component" value="Unassembled WGS sequence"/>
</dbReference>
<dbReference type="HOGENOM" id="CLU_3149658_0_0_10"/>
<evidence type="ECO:0000313" key="2">
    <source>
        <dbReference type="Proteomes" id="UP000016496"/>
    </source>
</evidence>
<comment type="caution">
    <text evidence="1">The sequence shown here is derived from an EMBL/GenBank/DDBJ whole genome shotgun (WGS) entry which is preliminary data.</text>
</comment>
<name>U2DQ86_9BACE</name>
<organism evidence="1 2">
    <name type="scientific">Bacteroides pyogenes F0041</name>
    <dbReference type="NCBI Taxonomy" id="1321819"/>
    <lineage>
        <taxon>Bacteria</taxon>
        <taxon>Pseudomonadati</taxon>
        <taxon>Bacteroidota</taxon>
        <taxon>Bacteroidia</taxon>
        <taxon>Bacteroidales</taxon>
        <taxon>Bacteroidaceae</taxon>
        <taxon>Bacteroides</taxon>
    </lineage>
</organism>
<sequence length="48" mass="5677">MAASRTTVWLVFFSFEKGCLEQCRPFADFKQINLFVVVFDKCAYFCRL</sequence>
<proteinExistence type="predicted"/>
<dbReference type="AlphaFoldDB" id="U2DQ86"/>